<sequence length="532" mass="60537">MILTTSLRLPDGLVGPLKNLTALGLKVQEQVLGTYWSPGGLEAVASSPGKAWKLLDAELPRPQDVYIPSRVWRSILESAGRLLRSMAERKRIFELFLPYFSGQAKDAARELYELLKEDGEQEKFGYLFNVAEAMASFYAEHERLPQDFFELQKRPEPKKFTFTTSADDGPERGQVMKYECDGEVLRGRAKLPISPEPKKEEDWQWFSFEVGLPEELKEKLAQGGKLHAPDLRLKAKPSGKLVALLDVKVEVPEKAPSGERDRALGLDWGQRKLITGTVVSREGQLTPPFFVFWQALRAKLFRIRQEIRRLQKTRDQHERKSPEWKRYNRLFASAWQKYHRIQHQLAHQVSSLLVLLAKAFDCRYIFVEWLLTLRGKKGRPKDLNWWVTTTVRGLLFRLLRYKARLLGIRVIPVPPGGTSTACPRCLGRGKHVKSPGEPEEKDSGPWFVCPFCGYSADRDYVGSLNVGRTGFKLKRPLTYMVGRAAAQPFPSRGASREEAMTFTTLGYIKSVFVANFNTLTRLLDSAALPSIT</sequence>
<dbReference type="Pfam" id="PF07282">
    <property type="entry name" value="Cas12f1-like_TNB"/>
    <property type="match status" value="1"/>
</dbReference>
<feature type="domain" description="Cas12f1-like TNB" evidence="2">
    <location>
        <begin position="395"/>
        <end position="466"/>
    </location>
</feature>
<dbReference type="EMBL" id="QSLN01000013">
    <property type="protein sequence ID" value="RDV82079.1"/>
    <property type="molecule type" value="Genomic_DNA"/>
</dbReference>
<gene>
    <name evidence="3" type="ORF">DXX99_08505</name>
</gene>
<dbReference type="GO" id="GO:0003677">
    <property type="term" value="F:DNA binding"/>
    <property type="evidence" value="ECO:0007669"/>
    <property type="project" value="UniProtKB-KW"/>
</dbReference>
<evidence type="ECO:0000256" key="1">
    <source>
        <dbReference type="ARBA" id="ARBA00023125"/>
    </source>
</evidence>
<comment type="caution">
    <text evidence="3">The sequence shown here is derived from an EMBL/GenBank/DDBJ whole genome shotgun (WGS) entry which is preliminary data.</text>
</comment>
<dbReference type="AlphaFoldDB" id="A0A3D8P4E4"/>
<reference evidence="3 4" key="1">
    <citation type="submission" date="2018-08" db="EMBL/GenBank/DDBJ databases">
        <title>Form III RuBisCO-mediated autotrophy in Thermodesulfobium bacteria.</title>
        <authorList>
            <person name="Toshchakov S.V."/>
            <person name="Kublanov I.V."/>
            <person name="Frolov E."/>
            <person name="Bonch-Osmolovskaya E.A."/>
            <person name="Tourova T.P."/>
            <person name="Chernych N.A."/>
            <person name="Lebedinsky A.V."/>
        </authorList>
    </citation>
    <scope>NUCLEOTIDE SEQUENCE [LARGE SCALE GENOMIC DNA]</scope>
    <source>
        <strain evidence="3 4">SR</strain>
    </source>
</reference>
<keyword evidence="1" id="KW-0238">DNA-binding</keyword>
<dbReference type="InterPro" id="IPR010095">
    <property type="entry name" value="Cas12f1-like_TNB"/>
</dbReference>
<name>A0A3D8P4E4_9THEO</name>
<evidence type="ECO:0000259" key="2">
    <source>
        <dbReference type="Pfam" id="PF07282"/>
    </source>
</evidence>
<organism evidence="3 4">
    <name type="scientific">Ammonifex thiophilus</name>
    <dbReference type="NCBI Taxonomy" id="444093"/>
    <lineage>
        <taxon>Bacteria</taxon>
        <taxon>Bacillati</taxon>
        <taxon>Bacillota</taxon>
        <taxon>Clostridia</taxon>
        <taxon>Thermoanaerobacterales</taxon>
        <taxon>Thermoanaerobacteraceae</taxon>
        <taxon>Ammonifex</taxon>
    </lineage>
</organism>
<dbReference type="Proteomes" id="UP000256329">
    <property type="component" value="Unassembled WGS sequence"/>
</dbReference>
<evidence type="ECO:0000313" key="3">
    <source>
        <dbReference type="EMBL" id="RDV82079.1"/>
    </source>
</evidence>
<proteinExistence type="predicted"/>
<dbReference type="RefSeq" id="WP_115793067.1">
    <property type="nucleotide sequence ID" value="NZ_QSLN01000013.1"/>
</dbReference>
<accession>A0A3D8P4E4</accession>
<keyword evidence="4" id="KW-1185">Reference proteome</keyword>
<protein>
    <submittedName>
        <fullName evidence="3">Transposase</fullName>
    </submittedName>
</protein>
<dbReference type="OrthoDB" id="1551477at2"/>
<evidence type="ECO:0000313" key="4">
    <source>
        <dbReference type="Proteomes" id="UP000256329"/>
    </source>
</evidence>